<dbReference type="AlphaFoldDB" id="A0A9X2LBG3"/>
<sequence>MSTCAYGALLSAALSAADAQVVTTYEYDSRNRLKEVVRLGPPVRVSIAPVGSASEGSDLLFRITLDGQPLEAVEVALTFEGISAIAGPDFDNGPATVVFSPSDTQKTVAVPTKTDAIYEGSETVKVRITGVEGHAVITTDEATGTITNTTPAPSFRINDRTVNEGGNAVFTVTKTGQTVFTHGLSYTTQNGSAVAGQDYSGRSGTLSFTAGQTSKTISVPTSTDQTNEPNETFDVRLSAATNGATLADASGRGTIRNVFFNSPPSASNDAPVWLQAGSSTIVNVLANDTDPDGHALTVQSVSAPSFATVSIRSDNRLTIYGQSAGTGSVTYTISDRHGGTDTATIPLEVASSGGGFEF</sequence>
<evidence type="ECO:0000259" key="6">
    <source>
        <dbReference type="SMART" id="SM00237"/>
    </source>
</evidence>
<dbReference type="Pfam" id="PF03160">
    <property type="entry name" value="Calx-beta"/>
    <property type="match status" value="2"/>
</dbReference>
<feature type="domain" description="Calx-beta" evidence="6">
    <location>
        <begin position="32"/>
        <end position="129"/>
    </location>
</feature>
<dbReference type="InterPro" id="IPR038081">
    <property type="entry name" value="CalX-like_sf"/>
</dbReference>
<dbReference type="GO" id="GO:0030001">
    <property type="term" value="P:metal ion transport"/>
    <property type="evidence" value="ECO:0007669"/>
    <property type="project" value="TreeGrafter"/>
</dbReference>
<dbReference type="SMART" id="SM00237">
    <property type="entry name" value="Calx_beta"/>
    <property type="match status" value="2"/>
</dbReference>
<dbReference type="PANTHER" id="PTHR11878:SF65">
    <property type="entry name" value="NA_CA-EXCHANGE PROTEIN, ISOFORM G"/>
    <property type="match status" value="1"/>
</dbReference>
<dbReference type="SUPFAM" id="SSF141072">
    <property type="entry name" value="CalX-like"/>
    <property type="match status" value="2"/>
</dbReference>
<dbReference type="GO" id="GO:0007154">
    <property type="term" value="P:cell communication"/>
    <property type="evidence" value="ECO:0007669"/>
    <property type="project" value="InterPro"/>
</dbReference>
<dbReference type="GO" id="GO:0016020">
    <property type="term" value="C:membrane"/>
    <property type="evidence" value="ECO:0007669"/>
    <property type="project" value="InterPro"/>
</dbReference>
<comment type="caution">
    <text evidence="7">The sequence shown here is derived from an EMBL/GenBank/DDBJ whole genome shotgun (WGS) entry which is preliminary data.</text>
</comment>
<dbReference type="PANTHER" id="PTHR11878">
    <property type="entry name" value="SODIUM/CALCIUM EXCHANGER"/>
    <property type="match status" value="1"/>
</dbReference>
<evidence type="ECO:0000256" key="5">
    <source>
        <dbReference type="SAM" id="SignalP"/>
    </source>
</evidence>
<feature type="chain" id="PRO_5040732016" evidence="5">
    <location>
        <begin position="20"/>
        <end position="358"/>
    </location>
</feature>
<accession>A0A9X2LBG3</accession>
<dbReference type="Proteomes" id="UP001142610">
    <property type="component" value="Unassembled WGS sequence"/>
</dbReference>
<evidence type="ECO:0000256" key="3">
    <source>
        <dbReference type="ARBA" id="ARBA00022837"/>
    </source>
</evidence>
<reference evidence="7" key="1">
    <citation type="submission" date="2022-07" db="EMBL/GenBank/DDBJ databases">
        <title>Parvularcula maris sp. nov., an algicidal bacterium isolated from seawater.</title>
        <authorList>
            <person name="Li F."/>
        </authorList>
    </citation>
    <scope>NUCLEOTIDE SEQUENCE</scope>
    <source>
        <strain evidence="7">BGMRC 0090</strain>
    </source>
</reference>
<evidence type="ECO:0000256" key="1">
    <source>
        <dbReference type="ARBA" id="ARBA00022729"/>
    </source>
</evidence>
<keyword evidence="2" id="KW-0677">Repeat</keyword>
<name>A0A9X2LBG3_9PROT</name>
<keyword evidence="4" id="KW-0406">Ion transport</keyword>
<proteinExistence type="predicted"/>
<dbReference type="RefSeq" id="WP_256620580.1">
    <property type="nucleotide sequence ID" value="NZ_JANIBC010000027.1"/>
</dbReference>
<keyword evidence="1 5" id="KW-0732">Signal</keyword>
<dbReference type="Pfam" id="PF17963">
    <property type="entry name" value="Big_9"/>
    <property type="match status" value="1"/>
</dbReference>
<evidence type="ECO:0000313" key="8">
    <source>
        <dbReference type="Proteomes" id="UP001142610"/>
    </source>
</evidence>
<protein>
    <submittedName>
        <fullName evidence="7">Ig-like domain-containing protein</fullName>
    </submittedName>
</protein>
<evidence type="ECO:0000313" key="7">
    <source>
        <dbReference type="EMBL" id="MCQ8186640.1"/>
    </source>
</evidence>
<keyword evidence="4" id="KW-0813">Transport</keyword>
<feature type="domain" description="Calx-beta" evidence="6">
    <location>
        <begin position="142"/>
        <end position="238"/>
    </location>
</feature>
<evidence type="ECO:0000256" key="4">
    <source>
        <dbReference type="ARBA" id="ARBA00023065"/>
    </source>
</evidence>
<dbReference type="InterPro" id="IPR051171">
    <property type="entry name" value="CaCA"/>
</dbReference>
<keyword evidence="8" id="KW-1185">Reference proteome</keyword>
<keyword evidence="3" id="KW-0106">Calcium</keyword>
<feature type="signal peptide" evidence="5">
    <location>
        <begin position="1"/>
        <end position="19"/>
    </location>
</feature>
<dbReference type="EMBL" id="JANIBC010000027">
    <property type="protein sequence ID" value="MCQ8186640.1"/>
    <property type="molecule type" value="Genomic_DNA"/>
</dbReference>
<organism evidence="7 8">
    <name type="scientific">Parvularcula maris</name>
    <dbReference type="NCBI Taxonomy" id="2965077"/>
    <lineage>
        <taxon>Bacteria</taxon>
        <taxon>Pseudomonadati</taxon>
        <taxon>Pseudomonadota</taxon>
        <taxon>Alphaproteobacteria</taxon>
        <taxon>Parvularculales</taxon>
        <taxon>Parvularculaceae</taxon>
        <taxon>Parvularcula</taxon>
    </lineage>
</organism>
<dbReference type="InterPro" id="IPR003644">
    <property type="entry name" value="Calx_beta"/>
</dbReference>
<gene>
    <name evidence="7" type="ORF">NOG11_14755</name>
</gene>
<evidence type="ECO:0000256" key="2">
    <source>
        <dbReference type="ARBA" id="ARBA00022737"/>
    </source>
</evidence>
<dbReference type="Gene3D" id="2.60.40.2030">
    <property type="match status" value="2"/>
</dbReference>